<name>A0A0A2LLG1_9FLAO</name>
<evidence type="ECO:0000313" key="1">
    <source>
        <dbReference type="EMBL" id="KGO80744.1"/>
    </source>
</evidence>
<keyword evidence="2" id="KW-1185">Reference proteome</keyword>
<protein>
    <submittedName>
        <fullName evidence="1">Uncharacterized protein</fullName>
    </submittedName>
</protein>
<dbReference type="EMBL" id="JRLV01000009">
    <property type="protein sequence ID" value="KGO80744.1"/>
    <property type="molecule type" value="Genomic_DNA"/>
</dbReference>
<dbReference type="Proteomes" id="UP000030129">
    <property type="component" value="Unassembled WGS sequence"/>
</dbReference>
<reference evidence="1 2" key="1">
    <citation type="submission" date="2013-09" db="EMBL/GenBank/DDBJ databases">
        <authorList>
            <person name="Zeng Z."/>
            <person name="Chen C."/>
        </authorList>
    </citation>
    <scope>NUCLEOTIDE SEQUENCE [LARGE SCALE GENOMIC DNA]</scope>
    <source>
        <strain evidence="1 2">F44-8</strain>
    </source>
</reference>
<sequence length="215" mass="25506">MKSIFIVLSVAVILYSPKVYKFFKENVHKIPKASFEEQLTAFKELGYTFNKEIDKHDLLYLYNEEDYEAEPYSLLYYTWAEIADTKDKPISNNCWHFDYESIENKGDYVDIIKNLERISDGQLNFTNVQDNIDFDNETAWVSFDINGTHYKYDLTFDNDWADHVLFENIQALTEKYNTKGKFTVYSLGQSVVFDFMTETKLQNFKKVTKLDPKWL</sequence>
<comment type="caution">
    <text evidence="1">The sequence shown here is derived from an EMBL/GenBank/DDBJ whole genome shotgun (WGS) entry which is preliminary data.</text>
</comment>
<dbReference type="RefSeq" id="WP_035133500.1">
    <property type="nucleotide sequence ID" value="NZ_JRLV01000009.1"/>
</dbReference>
<proteinExistence type="predicted"/>
<accession>A0A0A2LLG1</accession>
<dbReference type="AlphaFoldDB" id="A0A0A2LLG1"/>
<evidence type="ECO:0000313" key="2">
    <source>
        <dbReference type="Proteomes" id="UP000030129"/>
    </source>
</evidence>
<dbReference type="STRING" id="1406840.Q763_09395"/>
<gene>
    <name evidence="1" type="ORF">Q763_09395</name>
</gene>
<dbReference type="eggNOG" id="ENOG50333GC">
    <property type="taxonomic scope" value="Bacteria"/>
</dbReference>
<organism evidence="1 2">
    <name type="scientific">Flavobacterium beibuense F44-8</name>
    <dbReference type="NCBI Taxonomy" id="1406840"/>
    <lineage>
        <taxon>Bacteria</taxon>
        <taxon>Pseudomonadati</taxon>
        <taxon>Bacteroidota</taxon>
        <taxon>Flavobacteriia</taxon>
        <taxon>Flavobacteriales</taxon>
        <taxon>Flavobacteriaceae</taxon>
        <taxon>Flavobacterium</taxon>
    </lineage>
</organism>